<name>A0A699HL62_TANCI</name>
<keyword evidence="3" id="KW-0695">RNA-directed DNA polymerase</keyword>
<dbReference type="InterPro" id="IPR056924">
    <property type="entry name" value="SH3_Tf2-1"/>
</dbReference>
<comment type="caution">
    <text evidence="3">The sequence shown here is derived from an EMBL/GenBank/DDBJ whole genome shotgun (WGS) entry which is preliminary data.</text>
</comment>
<dbReference type="PANTHER" id="PTHR46148:SF57">
    <property type="entry name" value="OS12G0499874 PROTEIN"/>
    <property type="match status" value="1"/>
</dbReference>
<dbReference type="EMBL" id="BKCJ010176884">
    <property type="protein sequence ID" value="GEY41821.1"/>
    <property type="molecule type" value="Genomic_DNA"/>
</dbReference>
<gene>
    <name evidence="3" type="ORF">Tci_413795</name>
</gene>
<evidence type="ECO:0000313" key="3">
    <source>
        <dbReference type="EMBL" id="GEY41821.1"/>
    </source>
</evidence>
<accession>A0A699HL62</accession>
<feature type="domain" description="Tf2-1-like SH3-like" evidence="2">
    <location>
        <begin position="128"/>
        <end position="172"/>
    </location>
</feature>
<keyword evidence="3" id="KW-0808">Transferase</keyword>
<sequence>MSTAGQGMSLMEIEKIIAQRVTNAIEAIAIYGARTRCKKCQKVGHHVKDRRVRASAIGYNSKPIITCYGCGKQGHYKNRKLIMDEAHTSRYSVHPSVYKMYYDLRDLYWWPGMKRDIAEYVSKCLTWGKLALRYVGPFEIVECVGPVTYRLRLPQELSCVHDVFHVSNLKKCLADLDLQVSLEEIKVDDKLYFVEEPVKIVDRSIQSQVPAPFHHLTICYRLQLNFGDQSSLRGIDYEIL</sequence>
<proteinExistence type="predicted"/>
<dbReference type="AlphaFoldDB" id="A0A699HL62"/>
<protein>
    <submittedName>
        <fullName evidence="3">Reverse transcriptase domain-containing protein</fullName>
    </submittedName>
</protein>
<dbReference type="PANTHER" id="PTHR46148">
    <property type="entry name" value="CHROMO DOMAIN-CONTAINING PROTEIN"/>
    <property type="match status" value="1"/>
</dbReference>
<dbReference type="Pfam" id="PF17921">
    <property type="entry name" value="Integrase_H2C2"/>
    <property type="match status" value="1"/>
</dbReference>
<organism evidence="3">
    <name type="scientific">Tanacetum cinerariifolium</name>
    <name type="common">Dalmatian daisy</name>
    <name type="synonym">Chrysanthemum cinerariifolium</name>
    <dbReference type="NCBI Taxonomy" id="118510"/>
    <lineage>
        <taxon>Eukaryota</taxon>
        <taxon>Viridiplantae</taxon>
        <taxon>Streptophyta</taxon>
        <taxon>Embryophyta</taxon>
        <taxon>Tracheophyta</taxon>
        <taxon>Spermatophyta</taxon>
        <taxon>Magnoliopsida</taxon>
        <taxon>eudicotyledons</taxon>
        <taxon>Gunneridae</taxon>
        <taxon>Pentapetalae</taxon>
        <taxon>asterids</taxon>
        <taxon>campanulids</taxon>
        <taxon>Asterales</taxon>
        <taxon>Asteraceae</taxon>
        <taxon>Asteroideae</taxon>
        <taxon>Anthemideae</taxon>
        <taxon>Anthemidinae</taxon>
        <taxon>Tanacetum</taxon>
    </lineage>
</organism>
<dbReference type="InterPro" id="IPR041588">
    <property type="entry name" value="Integrase_H2C2"/>
</dbReference>
<dbReference type="GO" id="GO:0003964">
    <property type="term" value="F:RNA-directed DNA polymerase activity"/>
    <property type="evidence" value="ECO:0007669"/>
    <property type="project" value="UniProtKB-KW"/>
</dbReference>
<evidence type="ECO:0000259" key="1">
    <source>
        <dbReference type="Pfam" id="PF17921"/>
    </source>
</evidence>
<keyword evidence="3" id="KW-0548">Nucleotidyltransferase</keyword>
<dbReference type="Pfam" id="PF24626">
    <property type="entry name" value="SH3_Tf2-1"/>
    <property type="match status" value="1"/>
</dbReference>
<dbReference type="Gene3D" id="1.10.340.70">
    <property type="match status" value="1"/>
</dbReference>
<evidence type="ECO:0000259" key="2">
    <source>
        <dbReference type="Pfam" id="PF24626"/>
    </source>
</evidence>
<feature type="domain" description="Integrase zinc-binding" evidence="1">
    <location>
        <begin position="77"/>
        <end position="126"/>
    </location>
</feature>
<reference evidence="3" key="1">
    <citation type="journal article" date="2019" name="Sci. Rep.">
        <title>Draft genome of Tanacetum cinerariifolium, the natural source of mosquito coil.</title>
        <authorList>
            <person name="Yamashiro T."/>
            <person name="Shiraishi A."/>
            <person name="Satake H."/>
            <person name="Nakayama K."/>
        </authorList>
    </citation>
    <scope>NUCLEOTIDE SEQUENCE</scope>
</reference>